<sequence>MLATPRRVRQAKPNDSLRRSSRISDAKKAADKRENIDKRRPPMPQVFRAYVGNIHPLTSVSELTKCFETCDGLSEISLRISHGCAVQATPDMLIDDLDVQYATITLTQWSGLVQVMKMNGMTLTGRRLVIGLTSAILPEMDRIFFEHYHGVGALRRKKYGGGTLRPEPTEVIHGETNQSDLVIWKMLTPLCMPITLM</sequence>
<dbReference type="SUPFAM" id="SSF54928">
    <property type="entry name" value="RNA-binding domain, RBD"/>
    <property type="match status" value="1"/>
</dbReference>
<dbReference type="InterPro" id="IPR035979">
    <property type="entry name" value="RBD_domain_sf"/>
</dbReference>
<comment type="caution">
    <text evidence="2">The sequence shown here is derived from an EMBL/GenBank/DDBJ whole genome shotgun (WGS) entry which is preliminary data.</text>
</comment>
<feature type="compositionally biased region" description="Basic and acidic residues" evidence="1">
    <location>
        <begin position="15"/>
        <end position="40"/>
    </location>
</feature>
<name>A0AA38P5M6_9AGAR</name>
<feature type="region of interest" description="Disordered" evidence="1">
    <location>
        <begin position="1"/>
        <end position="42"/>
    </location>
</feature>
<keyword evidence="3" id="KW-1185">Reference proteome</keyword>
<gene>
    <name evidence="2" type="ORF">F5878DRAFT_246970</name>
</gene>
<evidence type="ECO:0000313" key="2">
    <source>
        <dbReference type="EMBL" id="KAJ3836783.1"/>
    </source>
</evidence>
<evidence type="ECO:0008006" key="4">
    <source>
        <dbReference type="Google" id="ProtNLM"/>
    </source>
</evidence>
<dbReference type="GO" id="GO:0003676">
    <property type="term" value="F:nucleic acid binding"/>
    <property type="evidence" value="ECO:0007669"/>
    <property type="project" value="InterPro"/>
</dbReference>
<evidence type="ECO:0000256" key="1">
    <source>
        <dbReference type="SAM" id="MobiDB-lite"/>
    </source>
</evidence>
<evidence type="ECO:0000313" key="3">
    <source>
        <dbReference type="Proteomes" id="UP001163846"/>
    </source>
</evidence>
<proteinExistence type="predicted"/>
<feature type="compositionally biased region" description="Basic residues" evidence="1">
    <location>
        <begin position="1"/>
        <end position="10"/>
    </location>
</feature>
<protein>
    <recommendedName>
        <fullName evidence="4">RRM domain-containing protein</fullName>
    </recommendedName>
</protein>
<organism evidence="2 3">
    <name type="scientific">Lentinula raphanica</name>
    <dbReference type="NCBI Taxonomy" id="153919"/>
    <lineage>
        <taxon>Eukaryota</taxon>
        <taxon>Fungi</taxon>
        <taxon>Dikarya</taxon>
        <taxon>Basidiomycota</taxon>
        <taxon>Agaricomycotina</taxon>
        <taxon>Agaricomycetes</taxon>
        <taxon>Agaricomycetidae</taxon>
        <taxon>Agaricales</taxon>
        <taxon>Marasmiineae</taxon>
        <taxon>Omphalotaceae</taxon>
        <taxon>Lentinula</taxon>
    </lineage>
</organism>
<dbReference type="AlphaFoldDB" id="A0AA38P5M6"/>
<dbReference type="EMBL" id="MU806294">
    <property type="protein sequence ID" value="KAJ3836783.1"/>
    <property type="molecule type" value="Genomic_DNA"/>
</dbReference>
<dbReference type="Gene3D" id="3.30.70.330">
    <property type="match status" value="1"/>
</dbReference>
<dbReference type="Proteomes" id="UP001163846">
    <property type="component" value="Unassembled WGS sequence"/>
</dbReference>
<accession>A0AA38P5M6</accession>
<dbReference type="InterPro" id="IPR012677">
    <property type="entry name" value="Nucleotide-bd_a/b_plait_sf"/>
</dbReference>
<reference evidence="2" key="1">
    <citation type="submission" date="2022-08" db="EMBL/GenBank/DDBJ databases">
        <authorList>
            <consortium name="DOE Joint Genome Institute"/>
            <person name="Min B."/>
            <person name="Riley R."/>
            <person name="Sierra-Patev S."/>
            <person name="Naranjo-Ortiz M."/>
            <person name="Looney B."/>
            <person name="Konkel Z."/>
            <person name="Slot J.C."/>
            <person name="Sakamoto Y."/>
            <person name="Steenwyk J.L."/>
            <person name="Rokas A."/>
            <person name="Carro J."/>
            <person name="Camarero S."/>
            <person name="Ferreira P."/>
            <person name="Molpeceres G."/>
            <person name="Ruiz-Duenas F.J."/>
            <person name="Serrano A."/>
            <person name="Henrissat B."/>
            <person name="Drula E."/>
            <person name="Hughes K.W."/>
            <person name="Mata J.L."/>
            <person name="Ishikawa N.K."/>
            <person name="Vargas-Isla R."/>
            <person name="Ushijima S."/>
            <person name="Smith C.A."/>
            <person name="Ahrendt S."/>
            <person name="Andreopoulos W."/>
            <person name="He G."/>
            <person name="Labutti K."/>
            <person name="Lipzen A."/>
            <person name="Ng V."/>
            <person name="Sandor L."/>
            <person name="Barry K."/>
            <person name="Martinez A.T."/>
            <person name="Xiao Y."/>
            <person name="Gibbons J.G."/>
            <person name="Terashima K."/>
            <person name="Hibbett D.S."/>
            <person name="Grigoriev I.V."/>
        </authorList>
    </citation>
    <scope>NUCLEOTIDE SEQUENCE</scope>
    <source>
        <strain evidence="2">TFB9207</strain>
    </source>
</reference>